<keyword evidence="2" id="KW-0175">Coiled coil</keyword>
<accession>A0AAJ5YTL9</accession>
<organism evidence="4 5">
    <name type="scientific">Malassezia yamatoensis</name>
    <dbReference type="NCBI Taxonomy" id="253288"/>
    <lineage>
        <taxon>Eukaryota</taxon>
        <taxon>Fungi</taxon>
        <taxon>Dikarya</taxon>
        <taxon>Basidiomycota</taxon>
        <taxon>Ustilaginomycotina</taxon>
        <taxon>Malasseziomycetes</taxon>
        <taxon>Malasseziales</taxon>
        <taxon>Malasseziaceae</taxon>
        <taxon>Malassezia</taxon>
    </lineage>
</organism>
<evidence type="ECO:0000313" key="5">
    <source>
        <dbReference type="Proteomes" id="UP001219567"/>
    </source>
</evidence>
<dbReference type="PANTHER" id="PTHR12499">
    <property type="entry name" value="OPTIC ATROPHY 3 PROTEIN OPA3"/>
    <property type="match status" value="1"/>
</dbReference>
<dbReference type="AlphaFoldDB" id="A0AAJ5YTL9"/>
<evidence type="ECO:0000313" key="4">
    <source>
        <dbReference type="EMBL" id="WFC99556.1"/>
    </source>
</evidence>
<dbReference type="Pfam" id="PF07047">
    <property type="entry name" value="OPA3"/>
    <property type="match status" value="1"/>
</dbReference>
<dbReference type="Proteomes" id="UP001219567">
    <property type="component" value="Chromosome 3"/>
</dbReference>
<feature type="region of interest" description="Disordered" evidence="3">
    <location>
        <begin position="212"/>
        <end position="275"/>
    </location>
</feature>
<dbReference type="GO" id="GO:0019216">
    <property type="term" value="P:regulation of lipid metabolic process"/>
    <property type="evidence" value="ECO:0007669"/>
    <property type="project" value="TreeGrafter"/>
</dbReference>
<feature type="compositionally biased region" description="Polar residues" evidence="3">
    <location>
        <begin position="258"/>
        <end position="274"/>
    </location>
</feature>
<proteinExistence type="inferred from homology"/>
<evidence type="ECO:0000256" key="2">
    <source>
        <dbReference type="ARBA" id="ARBA00023054"/>
    </source>
</evidence>
<keyword evidence="5" id="KW-1185">Reference proteome</keyword>
<dbReference type="GO" id="GO:0005739">
    <property type="term" value="C:mitochondrion"/>
    <property type="evidence" value="ECO:0007669"/>
    <property type="project" value="TreeGrafter"/>
</dbReference>
<evidence type="ECO:0000256" key="3">
    <source>
        <dbReference type="SAM" id="MobiDB-lite"/>
    </source>
</evidence>
<feature type="compositionally biased region" description="Polar residues" evidence="3">
    <location>
        <begin position="220"/>
        <end position="241"/>
    </location>
</feature>
<feature type="compositionally biased region" description="Low complexity" evidence="3">
    <location>
        <begin position="242"/>
        <end position="253"/>
    </location>
</feature>
<protein>
    <recommendedName>
        <fullName evidence="6">OPA3-domain-containing protein</fullName>
    </recommendedName>
</protein>
<comment type="similarity">
    <text evidence="1">Belongs to the OPA3 family.</text>
</comment>
<evidence type="ECO:0000256" key="1">
    <source>
        <dbReference type="ARBA" id="ARBA00007584"/>
    </source>
</evidence>
<dbReference type="EMBL" id="CP119945">
    <property type="protein sequence ID" value="WFC99556.1"/>
    <property type="molecule type" value="Genomic_DNA"/>
</dbReference>
<dbReference type="InterPro" id="IPR010754">
    <property type="entry name" value="OPA3-like"/>
</dbReference>
<dbReference type="PANTHER" id="PTHR12499:SF0">
    <property type="entry name" value="OPTIC ATROPHY 3 PROTEIN"/>
    <property type="match status" value="1"/>
</dbReference>
<gene>
    <name evidence="4" type="ORF">MYAM1_002301</name>
</gene>
<evidence type="ECO:0008006" key="6">
    <source>
        <dbReference type="Google" id="ProtNLM"/>
    </source>
</evidence>
<name>A0AAJ5YTL9_9BASI</name>
<sequence>MATAKLVTLAIRTLAKPIATSLKSRATQHEMFRKICIELAQKMHRTEIRLRQNLVMGQEIIKVRPLNDAKAISNGANAISEGFLFAVAASLIIGETYRGSRSRAHAQDRVEERFEELQQELRELRDVIQHGHTPTNSDVAPTTPKSVDEQALHSLRLSTQLLWKLAERHGWLSDRSLVEEMHWALQDDSDPNKQAKIDSGSDVMLHHKSDTILDSRTSHTPDTSSGRQSGASQTVPSQETDPASPKSQSSQAPEALQTPPQESSNGSPNAQELGQQRAHAIIQEIRQQTSPTPIQLPSLDSMRSGSASIFGSLTFRLPTLHHDPRSFLQWTSPTAFEAYSSFT</sequence>
<reference evidence="4 5" key="1">
    <citation type="submission" date="2023-03" db="EMBL/GenBank/DDBJ databases">
        <title>Mating type loci evolution in Malassezia.</title>
        <authorList>
            <person name="Coelho M.A."/>
        </authorList>
    </citation>
    <scope>NUCLEOTIDE SEQUENCE [LARGE SCALE GENOMIC DNA]</scope>
    <source>
        <strain evidence="4 5">CBS 9725</strain>
    </source>
</reference>